<accession>A0A1I3F806</accession>
<dbReference type="InterPro" id="IPR012674">
    <property type="entry name" value="Calycin"/>
</dbReference>
<protein>
    <submittedName>
        <fullName evidence="1">Uncharacterized beta-barrel protein YwiB, DUF1934 family</fullName>
    </submittedName>
</protein>
<dbReference type="SUPFAM" id="SSF50814">
    <property type="entry name" value="Lipocalins"/>
    <property type="match status" value="1"/>
</dbReference>
<dbReference type="RefSeq" id="WP_082336239.1">
    <property type="nucleotide sequence ID" value="NZ_FOQK01000013.1"/>
</dbReference>
<evidence type="ECO:0000313" key="2">
    <source>
        <dbReference type="Proteomes" id="UP000183639"/>
    </source>
</evidence>
<proteinExistence type="predicted"/>
<dbReference type="OrthoDB" id="1680906at2"/>
<sequence length="148" mass="16891">MNGMNPVIIRIRGTQRDEAGETNTIESMAVGRHSVKNGKHYVLYEDAMLHEQQSVSTVLKFSDEEMTLLRKGAMKQEMRFRPGAATVNRYRTPYGDLAMTIRTHRLDVSYGLLEGFIEAEYDIAIDDQHQSTNTLRIEIANDKKKKEG</sequence>
<dbReference type="AlphaFoldDB" id="A0A1I3F806"/>
<organism evidence="1 2">
    <name type="scientific">Selenomonas ruminantium</name>
    <dbReference type="NCBI Taxonomy" id="971"/>
    <lineage>
        <taxon>Bacteria</taxon>
        <taxon>Bacillati</taxon>
        <taxon>Bacillota</taxon>
        <taxon>Negativicutes</taxon>
        <taxon>Selenomonadales</taxon>
        <taxon>Selenomonadaceae</taxon>
        <taxon>Selenomonas</taxon>
    </lineage>
</organism>
<evidence type="ECO:0000313" key="1">
    <source>
        <dbReference type="EMBL" id="SFI07290.1"/>
    </source>
</evidence>
<name>A0A1I3F806_SELRU</name>
<gene>
    <name evidence="1" type="ORF">SAMN04487861_11370</name>
</gene>
<dbReference type="Gene3D" id="2.40.128.20">
    <property type="match status" value="1"/>
</dbReference>
<dbReference type="Pfam" id="PF09148">
    <property type="entry name" value="DUF1934"/>
    <property type="match status" value="1"/>
</dbReference>
<dbReference type="InterPro" id="IPR015231">
    <property type="entry name" value="DUF1934"/>
</dbReference>
<dbReference type="Proteomes" id="UP000183639">
    <property type="component" value="Unassembled WGS sequence"/>
</dbReference>
<dbReference type="EMBL" id="FOQK01000013">
    <property type="protein sequence ID" value="SFI07290.1"/>
    <property type="molecule type" value="Genomic_DNA"/>
</dbReference>
<reference evidence="1 2" key="1">
    <citation type="submission" date="2016-10" db="EMBL/GenBank/DDBJ databases">
        <authorList>
            <person name="de Groot N.N."/>
        </authorList>
    </citation>
    <scope>NUCLEOTIDE SEQUENCE [LARGE SCALE GENOMIC DNA]</scope>
    <source>
        <strain evidence="1 2">Z108</strain>
    </source>
</reference>